<protein>
    <submittedName>
        <fullName evidence="1">Uncharacterized protein</fullName>
    </submittedName>
</protein>
<dbReference type="InterPro" id="IPR013780">
    <property type="entry name" value="Glyco_hydro_b"/>
</dbReference>
<evidence type="ECO:0000313" key="1">
    <source>
        <dbReference type="EMBL" id="BFO16565.1"/>
    </source>
</evidence>
<reference evidence="1" key="1">
    <citation type="submission" date="2024-06" db="EMBL/GenBank/DDBJ databases">
        <authorList>
            <consortium name="consrtm"/>
            <person name="Uemura M."/>
            <person name="Terahara T."/>
        </authorList>
    </citation>
    <scope>NUCLEOTIDE SEQUENCE</scope>
    <source>
        <strain evidence="1">KM77-8</strain>
    </source>
</reference>
<dbReference type="AlphaFoldDB" id="A0AAT9HGM7"/>
<reference evidence="1" key="2">
    <citation type="submission" date="2024-07" db="EMBL/GenBank/DDBJ databases">
        <title>Streptomyces haneummycinica sp. nov., a new antibiotic-producing actinobacterium isolated from marine sediment.</title>
        <authorList>
            <person name="Uemura M."/>
            <person name="Hamada M."/>
            <person name="Hirano S."/>
            <person name="Kobayashi K."/>
            <person name="Ohshiro T."/>
            <person name="Kobayashi T."/>
            <person name="Terahara T."/>
        </authorList>
    </citation>
    <scope>NUCLEOTIDE SEQUENCE</scope>
    <source>
        <strain evidence="1">KM77-8</strain>
    </source>
</reference>
<sequence length="61" mass="6621">MFNASPKTLDFVVPVDHGREWEVVVDTAREDGVPPGSGPKVAAGTRLSLMDRSMTVLQRPV</sequence>
<accession>A0AAT9HGM7</accession>
<organism evidence="1">
    <name type="scientific">Streptomyces haneummycinicus</name>
    <dbReference type="NCBI Taxonomy" id="3074435"/>
    <lineage>
        <taxon>Bacteria</taxon>
        <taxon>Bacillati</taxon>
        <taxon>Actinomycetota</taxon>
        <taxon>Actinomycetes</taxon>
        <taxon>Kitasatosporales</taxon>
        <taxon>Streptomycetaceae</taxon>
        <taxon>Streptomyces</taxon>
    </lineage>
</organism>
<dbReference type="SUPFAM" id="SSF51011">
    <property type="entry name" value="Glycosyl hydrolase domain"/>
    <property type="match status" value="1"/>
</dbReference>
<name>A0AAT9HGM7_9ACTN</name>
<dbReference type="EMBL" id="AP035768">
    <property type="protein sequence ID" value="BFO16565.1"/>
    <property type="molecule type" value="Genomic_DNA"/>
</dbReference>
<gene>
    <name evidence="1" type="ORF">SHKM778_29530</name>
</gene>
<proteinExistence type="predicted"/>
<dbReference type="Gene3D" id="2.60.40.1180">
    <property type="entry name" value="Golgi alpha-mannosidase II"/>
    <property type="match status" value="1"/>
</dbReference>